<accession>A0AAV3YLN9</accession>
<feature type="region of interest" description="Disordered" evidence="1">
    <location>
        <begin position="1"/>
        <end position="38"/>
    </location>
</feature>
<protein>
    <submittedName>
        <fullName evidence="2">Uncharacterized protein</fullName>
    </submittedName>
</protein>
<proteinExistence type="predicted"/>
<evidence type="ECO:0000256" key="1">
    <source>
        <dbReference type="SAM" id="MobiDB-lite"/>
    </source>
</evidence>
<reference evidence="2 3" key="1">
    <citation type="journal article" date="2021" name="Elife">
        <title>Chloroplast acquisition without the gene transfer in kleptoplastic sea slugs, Plakobranchus ocellatus.</title>
        <authorList>
            <person name="Maeda T."/>
            <person name="Takahashi S."/>
            <person name="Yoshida T."/>
            <person name="Shimamura S."/>
            <person name="Takaki Y."/>
            <person name="Nagai Y."/>
            <person name="Toyoda A."/>
            <person name="Suzuki Y."/>
            <person name="Arimoto A."/>
            <person name="Ishii H."/>
            <person name="Satoh N."/>
            <person name="Nishiyama T."/>
            <person name="Hasebe M."/>
            <person name="Maruyama T."/>
            <person name="Minagawa J."/>
            <person name="Obokata J."/>
            <person name="Shigenobu S."/>
        </authorList>
    </citation>
    <scope>NUCLEOTIDE SEQUENCE [LARGE SCALE GENOMIC DNA]</scope>
</reference>
<sequence length="74" mass="8364">MIESNRFRRPQQGDSKLSDPPSSHGAGSGARTRDRRVTADLRADSLSIVTLTTNDTPMQWKNTSSWYVRKKEDV</sequence>
<evidence type="ECO:0000313" key="2">
    <source>
        <dbReference type="EMBL" id="GFN83409.1"/>
    </source>
</evidence>
<dbReference type="AlphaFoldDB" id="A0AAV3YLN9"/>
<dbReference type="Proteomes" id="UP000735302">
    <property type="component" value="Unassembled WGS sequence"/>
</dbReference>
<organism evidence="2 3">
    <name type="scientific">Plakobranchus ocellatus</name>
    <dbReference type="NCBI Taxonomy" id="259542"/>
    <lineage>
        <taxon>Eukaryota</taxon>
        <taxon>Metazoa</taxon>
        <taxon>Spiralia</taxon>
        <taxon>Lophotrochozoa</taxon>
        <taxon>Mollusca</taxon>
        <taxon>Gastropoda</taxon>
        <taxon>Heterobranchia</taxon>
        <taxon>Euthyneura</taxon>
        <taxon>Panpulmonata</taxon>
        <taxon>Sacoglossa</taxon>
        <taxon>Placobranchoidea</taxon>
        <taxon>Plakobranchidae</taxon>
        <taxon>Plakobranchus</taxon>
    </lineage>
</organism>
<gene>
    <name evidence="2" type="ORF">PoB_000991500</name>
</gene>
<comment type="caution">
    <text evidence="2">The sequence shown here is derived from an EMBL/GenBank/DDBJ whole genome shotgun (WGS) entry which is preliminary data.</text>
</comment>
<keyword evidence="3" id="KW-1185">Reference proteome</keyword>
<evidence type="ECO:0000313" key="3">
    <source>
        <dbReference type="Proteomes" id="UP000735302"/>
    </source>
</evidence>
<dbReference type="EMBL" id="BLXT01001203">
    <property type="protein sequence ID" value="GFN83409.1"/>
    <property type="molecule type" value="Genomic_DNA"/>
</dbReference>
<name>A0AAV3YLN9_9GAST</name>